<dbReference type="AlphaFoldDB" id="A0A914L0G9"/>
<sequence length="77" mass="8649">MLNRIFSEISGFVPNQVSNVSFSKVARSQKSHVRKCLARKSRTSVNVFFSNVASTQMSYVLKSRTSANVARSQMSHH</sequence>
<dbReference type="WBParaSite" id="Minc3s00194g07225">
    <property type="protein sequence ID" value="Minc3s00194g07225"/>
    <property type="gene ID" value="Minc3s00194g07225"/>
</dbReference>
<accession>A0A914L0G9</accession>
<evidence type="ECO:0000313" key="2">
    <source>
        <dbReference type="WBParaSite" id="Minc3s00194g07225"/>
    </source>
</evidence>
<proteinExistence type="predicted"/>
<protein>
    <submittedName>
        <fullName evidence="2">Candidate secreted effector</fullName>
    </submittedName>
</protein>
<name>A0A914L0G9_MELIC</name>
<reference evidence="2" key="1">
    <citation type="submission" date="2022-11" db="UniProtKB">
        <authorList>
            <consortium name="WormBaseParasite"/>
        </authorList>
    </citation>
    <scope>IDENTIFICATION</scope>
</reference>
<evidence type="ECO:0000313" key="1">
    <source>
        <dbReference type="Proteomes" id="UP000887563"/>
    </source>
</evidence>
<organism evidence="1 2">
    <name type="scientific">Meloidogyne incognita</name>
    <name type="common">Southern root-knot nematode worm</name>
    <name type="synonym">Oxyuris incognita</name>
    <dbReference type="NCBI Taxonomy" id="6306"/>
    <lineage>
        <taxon>Eukaryota</taxon>
        <taxon>Metazoa</taxon>
        <taxon>Ecdysozoa</taxon>
        <taxon>Nematoda</taxon>
        <taxon>Chromadorea</taxon>
        <taxon>Rhabditida</taxon>
        <taxon>Tylenchina</taxon>
        <taxon>Tylenchomorpha</taxon>
        <taxon>Tylenchoidea</taxon>
        <taxon>Meloidogynidae</taxon>
        <taxon>Meloidogyninae</taxon>
        <taxon>Meloidogyne</taxon>
        <taxon>Meloidogyne incognita group</taxon>
    </lineage>
</organism>
<keyword evidence="1" id="KW-1185">Reference proteome</keyword>
<dbReference type="Proteomes" id="UP000887563">
    <property type="component" value="Unplaced"/>
</dbReference>